<evidence type="ECO:0000256" key="1">
    <source>
        <dbReference type="SAM" id="Phobius"/>
    </source>
</evidence>
<dbReference type="AlphaFoldDB" id="A0A9D1F5X1"/>
<sequence length="135" mass="15611">MMTFTGKKKHKRTRSIAFLLVVGVICVLVPLNLWFIYSAYQTQGVVLDNAYNSIENIGAIRMDDLSQRIHSINNYCYDLMNDNGAIFEINQLESRTDFLESDLLVKVSALSSRSREHISNYEDGDAFFFYYPKYV</sequence>
<keyword evidence="1" id="KW-0472">Membrane</keyword>
<organism evidence="2 3">
    <name type="scientific">Candidatus Scybalocola faecigallinarum</name>
    <dbReference type="NCBI Taxonomy" id="2840941"/>
    <lineage>
        <taxon>Bacteria</taxon>
        <taxon>Bacillati</taxon>
        <taxon>Bacillota</taxon>
        <taxon>Clostridia</taxon>
        <taxon>Lachnospirales</taxon>
        <taxon>Lachnospiraceae</taxon>
        <taxon>Lachnospiraceae incertae sedis</taxon>
        <taxon>Candidatus Scybalocola (ex Gilroy et al. 2021)</taxon>
    </lineage>
</organism>
<evidence type="ECO:0000313" key="2">
    <source>
        <dbReference type="EMBL" id="HIS48035.1"/>
    </source>
</evidence>
<comment type="caution">
    <text evidence="2">The sequence shown here is derived from an EMBL/GenBank/DDBJ whole genome shotgun (WGS) entry which is preliminary data.</text>
</comment>
<reference evidence="2" key="1">
    <citation type="submission" date="2020-10" db="EMBL/GenBank/DDBJ databases">
        <authorList>
            <person name="Gilroy R."/>
        </authorList>
    </citation>
    <scope>NUCLEOTIDE SEQUENCE</scope>
    <source>
        <strain evidence="2">CHK178-757</strain>
    </source>
</reference>
<dbReference type="Proteomes" id="UP000823927">
    <property type="component" value="Unassembled WGS sequence"/>
</dbReference>
<gene>
    <name evidence="2" type="ORF">IAB46_10900</name>
</gene>
<keyword evidence="1" id="KW-1133">Transmembrane helix</keyword>
<accession>A0A9D1F5X1</accession>
<reference evidence="2" key="2">
    <citation type="journal article" date="2021" name="PeerJ">
        <title>Extensive microbial diversity within the chicken gut microbiome revealed by metagenomics and culture.</title>
        <authorList>
            <person name="Gilroy R."/>
            <person name="Ravi A."/>
            <person name="Getino M."/>
            <person name="Pursley I."/>
            <person name="Horton D.L."/>
            <person name="Alikhan N.F."/>
            <person name="Baker D."/>
            <person name="Gharbi K."/>
            <person name="Hall N."/>
            <person name="Watson M."/>
            <person name="Adriaenssens E.M."/>
            <person name="Foster-Nyarko E."/>
            <person name="Jarju S."/>
            <person name="Secka A."/>
            <person name="Antonio M."/>
            <person name="Oren A."/>
            <person name="Chaudhuri R.R."/>
            <person name="La Ragione R."/>
            <person name="Hildebrand F."/>
            <person name="Pallen M.J."/>
        </authorList>
    </citation>
    <scope>NUCLEOTIDE SEQUENCE</scope>
    <source>
        <strain evidence="2">CHK178-757</strain>
    </source>
</reference>
<keyword evidence="1" id="KW-0812">Transmembrane</keyword>
<evidence type="ECO:0000313" key="3">
    <source>
        <dbReference type="Proteomes" id="UP000823927"/>
    </source>
</evidence>
<dbReference type="EMBL" id="DVIT01000042">
    <property type="protein sequence ID" value="HIS48035.1"/>
    <property type="molecule type" value="Genomic_DNA"/>
</dbReference>
<name>A0A9D1F5X1_9FIRM</name>
<protein>
    <submittedName>
        <fullName evidence="2">Uncharacterized protein</fullName>
    </submittedName>
</protein>
<proteinExistence type="predicted"/>
<feature type="transmembrane region" description="Helical" evidence="1">
    <location>
        <begin position="16"/>
        <end position="37"/>
    </location>
</feature>